<dbReference type="EMBL" id="BOPH01000035">
    <property type="protein sequence ID" value="GIJ68043.1"/>
    <property type="molecule type" value="Genomic_DNA"/>
</dbReference>
<accession>A0A8J3ZS73</accession>
<gene>
    <name evidence="1" type="ORF">Voc01_029600</name>
</gene>
<evidence type="ECO:0000313" key="1">
    <source>
        <dbReference type="EMBL" id="GIJ68043.1"/>
    </source>
</evidence>
<sequence length="155" mass="16838">MLPELADRIAAAAEFRTAPDGQADEEILSASWLADPRRETLSGLCEWLGQILIHYPDTVRALSPCWPRHPWIVEELVALQAAWREAYEGERASGTKAVDWHDRLRPGVVARLRVHTAGCSPEAHRPGGRLDSESSDVPGAAEIARLASGGRGASV</sequence>
<dbReference type="RefSeq" id="WP_203927992.1">
    <property type="nucleotide sequence ID" value="NZ_BOPH01000035.1"/>
</dbReference>
<protein>
    <submittedName>
        <fullName evidence="1">Uncharacterized protein</fullName>
    </submittedName>
</protein>
<organism evidence="1 2">
    <name type="scientific">Virgisporangium ochraceum</name>
    <dbReference type="NCBI Taxonomy" id="65505"/>
    <lineage>
        <taxon>Bacteria</taxon>
        <taxon>Bacillati</taxon>
        <taxon>Actinomycetota</taxon>
        <taxon>Actinomycetes</taxon>
        <taxon>Micromonosporales</taxon>
        <taxon>Micromonosporaceae</taxon>
        <taxon>Virgisporangium</taxon>
    </lineage>
</organism>
<dbReference type="AlphaFoldDB" id="A0A8J3ZS73"/>
<keyword evidence="2" id="KW-1185">Reference proteome</keyword>
<reference evidence="1" key="1">
    <citation type="submission" date="2021-01" db="EMBL/GenBank/DDBJ databases">
        <title>Whole genome shotgun sequence of Virgisporangium ochraceum NBRC 16418.</title>
        <authorList>
            <person name="Komaki H."/>
            <person name="Tamura T."/>
        </authorList>
    </citation>
    <scope>NUCLEOTIDE SEQUENCE</scope>
    <source>
        <strain evidence="1">NBRC 16418</strain>
    </source>
</reference>
<proteinExistence type="predicted"/>
<comment type="caution">
    <text evidence="1">The sequence shown here is derived from an EMBL/GenBank/DDBJ whole genome shotgun (WGS) entry which is preliminary data.</text>
</comment>
<evidence type="ECO:0000313" key="2">
    <source>
        <dbReference type="Proteomes" id="UP000635606"/>
    </source>
</evidence>
<dbReference type="Proteomes" id="UP000635606">
    <property type="component" value="Unassembled WGS sequence"/>
</dbReference>
<name>A0A8J3ZS73_9ACTN</name>